<reference evidence="2 3" key="1">
    <citation type="journal article" date="2019" name="Int. J. Syst. Evol. Microbiol.">
        <title>The Global Catalogue of Microorganisms (GCM) 10K type strain sequencing project: providing services to taxonomists for standard genome sequencing and annotation.</title>
        <authorList>
            <consortium name="The Broad Institute Genomics Platform"/>
            <consortium name="The Broad Institute Genome Sequencing Center for Infectious Disease"/>
            <person name="Wu L."/>
            <person name="Ma J."/>
        </authorList>
    </citation>
    <scope>NUCLEOTIDE SEQUENCE [LARGE SCALE GENOMIC DNA]</scope>
    <source>
        <strain evidence="2 3">JCM 5067</strain>
    </source>
</reference>
<keyword evidence="3" id="KW-1185">Reference proteome</keyword>
<feature type="compositionally biased region" description="Basic and acidic residues" evidence="1">
    <location>
        <begin position="32"/>
        <end position="55"/>
    </location>
</feature>
<comment type="caution">
    <text evidence="2">The sequence shown here is derived from an EMBL/GenBank/DDBJ whole genome shotgun (WGS) entry which is preliminary data.</text>
</comment>
<feature type="region of interest" description="Disordered" evidence="1">
    <location>
        <begin position="1"/>
        <end position="70"/>
    </location>
</feature>
<evidence type="ECO:0000256" key="1">
    <source>
        <dbReference type="SAM" id="MobiDB-lite"/>
    </source>
</evidence>
<gene>
    <name evidence="2" type="ORF">GCM10010394_49170</name>
</gene>
<organism evidence="2 3">
    <name type="scientific">Streptomyces crystallinus</name>
    <dbReference type="NCBI Taxonomy" id="68191"/>
    <lineage>
        <taxon>Bacteria</taxon>
        <taxon>Bacillati</taxon>
        <taxon>Actinomycetota</taxon>
        <taxon>Actinomycetes</taxon>
        <taxon>Kitasatosporales</taxon>
        <taxon>Streptomycetaceae</taxon>
        <taxon>Streptomyces</taxon>
    </lineage>
</organism>
<feature type="compositionally biased region" description="Basic and acidic residues" evidence="1">
    <location>
        <begin position="7"/>
        <end position="23"/>
    </location>
</feature>
<evidence type="ECO:0000313" key="2">
    <source>
        <dbReference type="EMBL" id="GAA0613367.1"/>
    </source>
</evidence>
<sequence>MGGTLHAQHDQHEGSGDGERATDIDSLAESVGPDRPRDEHERRHEDEQGWREHRLPTRTPSGKPIGQGPSVTNFQEALTLVAGGKGALLAGAHIALYHGRPGISYVPVEGDTPVGYGLMWRSDGGTRAIELFGRMTHEIARTMAATGTWRHVTE</sequence>
<evidence type="ECO:0000313" key="3">
    <source>
        <dbReference type="Proteomes" id="UP001500668"/>
    </source>
</evidence>
<name>A0ABN2XF13_9ACTN</name>
<accession>A0ABN2XF13</accession>
<evidence type="ECO:0008006" key="4">
    <source>
        <dbReference type="Google" id="ProtNLM"/>
    </source>
</evidence>
<dbReference type="EMBL" id="BAAACA010000034">
    <property type="protein sequence ID" value="GAA0613367.1"/>
    <property type="molecule type" value="Genomic_DNA"/>
</dbReference>
<proteinExistence type="predicted"/>
<protein>
    <recommendedName>
        <fullName evidence="4">LysR substrate-binding domain-containing protein</fullName>
    </recommendedName>
</protein>
<dbReference type="Proteomes" id="UP001500668">
    <property type="component" value="Unassembled WGS sequence"/>
</dbReference>